<dbReference type="Pfam" id="PF03729">
    <property type="entry name" value="DUF308"/>
    <property type="match status" value="1"/>
</dbReference>
<feature type="transmembrane region" description="Helical" evidence="1">
    <location>
        <begin position="102"/>
        <end position="123"/>
    </location>
</feature>
<gene>
    <name evidence="2" type="ORF">GCM10010994_45620</name>
</gene>
<name>A0A916UQV5_9HYPH</name>
<sequence>MTLPTSALPTEALAKRFHRNWGWLLGLGIIMVVLGLIGLGMLPALTVVTALWIGALMLVGGGAQVIDAFHEKGWGGFALHLLIAVLYIVTGVLVIANPDLASVTLTLLIAAAFLAVGIVRIVMAFQLRPAPNWGILLFSGIISALLGILIFAKWPWSGFWVLGLFVAIELLSEGVAFIALALAARKLPQPAA</sequence>
<dbReference type="EMBL" id="BMGG01000008">
    <property type="protein sequence ID" value="GGC82578.1"/>
    <property type="molecule type" value="Genomic_DNA"/>
</dbReference>
<keyword evidence="1" id="KW-1133">Transmembrane helix</keyword>
<feature type="transmembrane region" description="Helical" evidence="1">
    <location>
        <begin position="21"/>
        <end position="39"/>
    </location>
</feature>
<feature type="transmembrane region" description="Helical" evidence="1">
    <location>
        <begin position="77"/>
        <end position="96"/>
    </location>
</feature>
<feature type="transmembrane region" description="Helical" evidence="1">
    <location>
        <begin position="45"/>
        <end position="65"/>
    </location>
</feature>
<accession>A0A916UQV5</accession>
<dbReference type="InterPro" id="IPR005325">
    <property type="entry name" value="DUF308_memb"/>
</dbReference>
<dbReference type="Proteomes" id="UP000637002">
    <property type="component" value="Unassembled WGS sequence"/>
</dbReference>
<protein>
    <submittedName>
        <fullName evidence="2">Membrane protein</fullName>
    </submittedName>
</protein>
<reference evidence="2" key="1">
    <citation type="journal article" date="2014" name="Int. J. Syst. Evol. Microbiol.">
        <title>Complete genome sequence of Corynebacterium casei LMG S-19264T (=DSM 44701T), isolated from a smear-ripened cheese.</title>
        <authorList>
            <consortium name="US DOE Joint Genome Institute (JGI-PGF)"/>
            <person name="Walter F."/>
            <person name="Albersmeier A."/>
            <person name="Kalinowski J."/>
            <person name="Ruckert C."/>
        </authorList>
    </citation>
    <scope>NUCLEOTIDE SEQUENCE</scope>
    <source>
        <strain evidence="2">CGMCC 1.12919</strain>
    </source>
</reference>
<dbReference type="GO" id="GO:0005886">
    <property type="term" value="C:plasma membrane"/>
    <property type="evidence" value="ECO:0007669"/>
    <property type="project" value="TreeGrafter"/>
</dbReference>
<keyword evidence="1" id="KW-0472">Membrane</keyword>
<feature type="transmembrane region" description="Helical" evidence="1">
    <location>
        <begin position="160"/>
        <end position="184"/>
    </location>
</feature>
<comment type="caution">
    <text evidence="2">The sequence shown here is derived from an EMBL/GenBank/DDBJ whole genome shotgun (WGS) entry which is preliminary data.</text>
</comment>
<dbReference type="AlphaFoldDB" id="A0A916UQV5"/>
<evidence type="ECO:0000313" key="3">
    <source>
        <dbReference type="Proteomes" id="UP000637002"/>
    </source>
</evidence>
<feature type="transmembrane region" description="Helical" evidence="1">
    <location>
        <begin position="135"/>
        <end position="154"/>
    </location>
</feature>
<dbReference type="RefSeq" id="WP_188611460.1">
    <property type="nucleotide sequence ID" value="NZ_BMGG01000008.1"/>
</dbReference>
<organism evidence="2 3">
    <name type="scientific">Chelatococcus reniformis</name>
    <dbReference type="NCBI Taxonomy" id="1494448"/>
    <lineage>
        <taxon>Bacteria</taxon>
        <taxon>Pseudomonadati</taxon>
        <taxon>Pseudomonadota</taxon>
        <taxon>Alphaproteobacteria</taxon>
        <taxon>Hyphomicrobiales</taxon>
        <taxon>Chelatococcaceae</taxon>
        <taxon>Chelatococcus</taxon>
    </lineage>
</organism>
<reference evidence="2" key="2">
    <citation type="submission" date="2020-09" db="EMBL/GenBank/DDBJ databases">
        <authorList>
            <person name="Sun Q."/>
            <person name="Zhou Y."/>
        </authorList>
    </citation>
    <scope>NUCLEOTIDE SEQUENCE</scope>
    <source>
        <strain evidence="2">CGMCC 1.12919</strain>
    </source>
</reference>
<dbReference type="PANTHER" id="PTHR34989">
    <property type="entry name" value="PROTEIN HDED"/>
    <property type="match status" value="1"/>
</dbReference>
<evidence type="ECO:0000313" key="2">
    <source>
        <dbReference type="EMBL" id="GGC82578.1"/>
    </source>
</evidence>
<keyword evidence="1" id="KW-0812">Transmembrane</keyword>
<dbReference type="PANTHER" id="PTHR34989:SF1">
    <property type="entry name" value="PROTEIN HDED"/>
    <property type="match status" value="1"/>
</dbReference>
<dbReference type="InterPro" id="IPR052712">
    <property type="entry name" value="Acid_resist_chaperone_HdeD"/>
</dbReference>
<evidence type="ECO:0000256" key="1">
    <source>
        <dbReference type="SAM" id="Phobius"/>
    </source>
</evidence>
<keyword evidence="3" id="KW-1185">Reference proteome</keyword>
<proteinExistence type="predicted"/>